<dbReference type="Proteomes" id="UP000268636">
    <property type="component" value="Unassembled WGS sequence"/>
</dbReference>
<dbReference type="Proteomes" id="UP000216306">
    <property type="component" value="Unassembled WGS sequence"/>
</dbReference>
<comment type="similarity">
    <text evidence="2">Belongs to the GSP F family.</text>
</comment>
<feature type="transmembrane region" description="Helical" evidence="8">
    <location>
        <begin position="217"/>
        <end position="237"/>
    </location>
</feature>
<protein>
    <submittedName>
        <fullName evidence="11">Proteinral secretion pathway protein GspF</fullName>
    </submittedName>
    <submittedName>
        <fullName evidence="10">Type II secretion system protein GspF</fullName>
    </submittedName>
</protein>
<dbReference type="GO" id="GO:0015627">
    <property type="term" value="C:type II protein secretion system complex"/>
    <property type="evidence" value="ECO:0007669"/>
    <property type="project" value="InterPro"/>
</dbReference>
<evidence type="ECO:0000313" key="11">
    <source>
        <dbReference type="EMBL" id="RMT70656.1"/>
    </source>
</evidence>
<organism evidence="10 12">
    <name type="scientific">Pseudomonas savastanoi pv. nerii</name>
    <dbReference type="NCBI Taxonomy" id="360921"/>
    <lineage>
        <taxon>Bacteria</taxon>
        <taxon>Pseudomonadati</taxon>
        <taxon>Pseudomonadota</taxon>
        <taxon>Gammaproteobacteria</taxon>
        <taxon>Pseudomonadales</taxon>
        <taxon>Pseudomonadaceae</taxon>
        <taxon>Pseudomonas</taxon>
    </lineage>
</organism>
<evidence type="ECO:0000256" key="1">
    <source>
        <dbReference type="ARBA" id="ARBA00004429"/>
    </source>
</evidence>
<dbReference type="GO" id="GO:0015628">
    <property type="term" value="P:protein secretion by the type II secretion system"/>
    <property type="evidence" value="ECO:0007669"/>
    <property type="project" value="InterPro"/>
</dbReference>
<feature type="domain" description="Type II secretion system protein GspF" evidence="9">
    <location>
        <begin position="271"/>
        <end position="392"/>
    </location>
</feature>
<feature type="transmembrane region" description="Helical" evidence="8">
    <location>
        <begin position="166"/>
        <end position="189"/>
    </location>
</feature>
<dbReference type="Gene3D" id="1.20.81.30">
    <property type="entry name" value="Type II secretion system (T2SS), domain F"/>
    <property type="match status" value="2"/>
</dbReference>
<dbReference type="RefSeq" id="WP_002553964.1">
    <property type="nucleotide sequence ID" value="NZ_LIHX01000135.1"/>
</dbReference>
<keyword evidence="6 8" id="KW-1133">Transmembrane helix</keyword>
<evidence type="ECO:0000256" key="2">
    <source>
        <dbReference type="ARBA" id="ARBA00005745"/>
    </source>
</evidence>
<evidence type="ECO:0000256" key="5">
    <source>
        <dbReference type="ARBA" id="ARBA00022692"/>
    </source>
</evidence>
<comment type="subcellular location">
    <subcellularLocation>
        <location evidence="1">Cell inner membrane</location>
        <topology evidence="1">Multi-pass membrane protein</topology>
    </subcellularLocation>
</comment>
<evidence type="ECO:0000256" key="7">
    <source>
        <dbReference type="ARBA" id="ARBA00023136"/>
    </source>
</evidence>
<dbReference type="InterPro" id="IPR011850">
    <property type="entry name" value="T2SS_GspF"/>
</dbReference>
<keyword evidence="3" id="KW-1003">Cell membrane</keyword>
<reference evidence="11 13" key="2">
    <citation type="submission" date="2018-08" db="EMBL/GenBank/DDBJ databases">
        <title>Recombination of ecologically and evolutionarily significant loci maintains genetic cohesion in the Pseudomonas syringae species complex.</title>
        <authorList>
            <person name="Dillon M."/>
            <person name="Thakur S."/>
            <person name="Almeida R.N.D."/>
            <person name="Weir B.S."/>
            <person name="Guttman D.S."/>
        </authorList>
    </citation>
    <scope>NUCLEOTIDE SEQUENCE [LARGE SCALE GENOMIC DNA]</scope>
    <source>
        <strain evidence="11 13">ICMP 13786</strain>
    </source>
</reference>
<dbReference type="EMBL" id="NIAY01000034">
    <property type="protein sequence ID" value="PAB36347.1"/>
    <property type="molecule type" value="Genomic_DNA"/>
</dbReference>
<evidence type="ECO:0000256" key="8">
    <source>
        <dbReference type="SAM" id="Phobius"/>
    </source>
</evidence>
<dbReference type="AlphaFoldDB" id="A0A0Q0AA85"/>
<dbReference type="PRINTS" id="PR00812">
    <property type="entry name" value="BCTERIALGSPF"/>
</dbReference>
<evidence type="ECO:0000256" key="4">
    <source>
        <dbReference type="ARBA" id="ARBA00022519"/>
    </source>
</evidence>
<dbReference type="FunFam" id="1.20.81.30:FF:000001">
    <property type="entry name" value="Type II secretion system protein F"/>
    <property type="match status" value="2"/>
</dbReference>
<sequence>MSLFKYRALDAQGAPQNGTLEARDQDAAIAALQKRGLMVLQIDAAGMGGLRRALGSGLLNGAALVSFTQQLATLLGAGQPLERSLGILLKQPGQPQTKALIERIREQVKAGKPLSVALEEEGTQFSPLYISMVRAGEAGGALESTLRQLSDYLERSQLLRGEVINALIYPAFLVVGVLGSLALLLAYVVPQFVPIFKDLGVPIPLITEVILNLGQFLSNYGLAVLASLIALIWGMAIRMRDPQRRERRDRRILGIRVIGPLLQRIEAARLTRTLGTLLTNGVALLQALVIARQVCTNRALQAQVEQAAESVKGGGTLASAFGAQPLLPDLALQMIEVGEQAGELDTMLMKVADVFDVEAKRGIDRMLAALVPALTVVMAGMVAVIMLAIMLPLMSLTSNI</sequence>
<keyword evidence="5 8" id="KW-0812">Transmembrane</keyword>
<dbReference type="Pfam" id="PF00482">
    <property type="entry name" value="T2SSF"/>
    <property type="match status" value="2"/>
</dbReference>
<comment type="caution">
    <text evidence="10">The sequence shown here is derived from an EMBL/GenBank/DDBJ whole genome shotgun (WGS) entry which is preliminary data.</text>
</comment>
<dbReference type="PANTHER" id="PTHR30012">
    <property type="entry name" value="GENERAL SECRETION PATHWAY PROTEIN"/>
    <property type="match status" value="1"/>
</dbReference>
<dbReference type="InterPro" id="IPR042094">
    <property type="entry name" value="T2SS_GspF_sf"/>
</dbReference>
<accession>A0A0Q0AA85</accession>
<keyword evidence="4" id="KW-0997">Cell inner membrane</keyword>
<name>A0A0Q0AA85_PSESS</name>
<dbReference type="InterPro" id="IPR003004">
    <property type="entry name" value="GspF/PilC"/>
</dbReference>
<dbReference type="NCBIfam" id="TIGR02120">
    <property type="entry name" value="GspF"/>
    <property type="match status" value="1"/>
</dbReference>
<evidence type="ECO:0000313" key="13">
    <source>
        <dbReference type="Proteomes" id="UP000268636"/>
    </source>
</evidence>
<keyword evidence="7 8" id="KW-0472">Membrane</keyword>
<reference evidence="10 12" key="1">
    <citation type="submission" date="2017-05" db="EMBL/GenBank/DDBJ databases">
        <title>Comparative genomic of Pseudomonas savastanoi pathovars.</title>
        <authorList>
            <person name="Pintado A."/>
            <person name="Moreno-Perez A."/>
            <person name="Caballo-Ponce E."/>
            <person name="Murillo J."/>
            <person name="Bardaji L."/>
            <person name="Cerboneschi M."/>
            <person name="Rodriguez-Palenzuela P."/>
            <person name="Ramos C."/>
            <person name="Tegli S."/>
        </authorList>
    </citation>
    <scope>NUCLEOTIDE SEQUENCE [LARGE SCALE GENOMIC DNA]</scope>
    <source>
        <strain evidence="10 12">ESC 23</strain>
    </source>
</reference>
<feature type="domain" description="Type II secretion system protein GspF" evidence="9">
    <location>
        <begin position="67"/>
        <end position="190"/>
    </location>
</feature>
<dbReference type="GO" id="GO:0005886">
    <property type="term" value="C:plasma membrane"/>
    <property type="evidence" value="ECO:0007669"/>
    <property type="project" value="UniProtKB-SubCell"/>
</dbReference>
<evidence type="ECO:0000259" key="9">
    <source>
        <dbReference type="Pfam" id="PF00482"/>
    </source>
</evidence>
<evidence type="ECO:0000256" key="6">
    <source>
        <dbReference type="ARBA" id="ARBA00022989"/>
    </source>
</evidence>
<proteinExistence type="inferred from homology"/>
<dbReference type="InterPro" id="IPR018076">
    <property type="entry name" value="T2SS_GspF_dom"/>
</dbReference>
<feature type="transmembrane region" description="Helical" evidence="8">
    <location>
        <begin position="367"/>
        <end position="391"/>
    </location>
</feature>
<dbReference type="PANTHER" id="PTHR30012:SF7">
    <property type="entry name" value="PROTEIN TRANSPORT PROTEIN HOFC HOMOLOG"/>
    <property type="match status" value="1"/>
</dbReference>
<evidence type="ECO:0000313" key="10">
    <source>
        <dbReference type="EMBL" id="PAB36347.1"/>
    </source>
</evidence>
<dbReference type="EMBL" id="RBTN01000282">
    <property type="protein sequence ID" value="RMT70656.1"/>
    <property type="molecule type" value="Genomic_DNA"/>
</dbReference>
<gene>
    <name evidence="10" type="primary">gspF</name>
    <name evidence="11" type="ORF">ALP42_00441</name>
    <name evidence="10" type="ORF">CC205_08045</name>
</gene>
<evidence type="ECO:0000256" key="3">
    <source>
        <dbReference type="ARBA" id="ARBA00022475"/>
    </source>
</evidence>
<evidence type="ECO:0000313" key="12">
    <source>
        <dbReference type="Proteomes" id="UP000216306"/>
    </source>
</evidence>